<keyword evidence="1" id="KW-0812">Transmembrane</keyword>
<keyword evidence="1" id="KW-1133">Transmembrane helix</keyword>
<keyword evidence="3" id="KW-1185">Reference proteome</keyword>
<keyword evidence="1" id="KW-0472">Membrane</keyword>
<evidence type="ECO:0000256" key="1">
    <source>
        <dbReference type="SAM" id="Phobius"/>
    </source>
</evidence>
<gene>
    <name evidence="2" type="ORF">T4D_7066</name>
</gene>
<dbReference type="EMBL" id="JYDT01000114">
    <property type="protein sequence ID" value="KRY84413.1"/>
    <property type="molecule type" value="Genomic_DNA"/>
</dbReference>
<sequence length="286" mass="32011">MIESNQLFVLIVVRQAPKPCIRFPFKSVYHGFPKLRNWMFVFIFRVLLIAFIFIVKMSDVPEKNIDSLIKFDSTDSSLTGSNSESFQEVLDSSEVSSLNTESSKTDSTLGSICLTGEYTKVEIPMQDAKQCYVLNYKLRTPGGKVYDYSGPFPPDPNLSVKAFIFVLKMSDASEEYTGNSISSDDTSFTSSNFELALRKSDLNEVLSQNADSKNDSLGSLCSTDEYPRVDIPVKDGNQCSVINYKLVTPGGKCFQYNGPFPPDPQLVEKLDAGDWTWEMQDTDDTN</sequence>
<organism evidence="2 3">
    <name type="scientific">Trichinella pseudospiralis</name>
    <name type="common">Parasitic roundworm</name>
    <dbReference type="NCBI Taxonomy" id="6337"/>
    <lineage>
        <taxon>Eukaryota</taxon>
        <taxon>Metazoa</taxon>
        <taxon>Ecdysozoa</taxon>
        <taxon>Nematoda</taxon>
        <taxon>Enoplea</taxon>
        <taxon>Dorylaimia</taxon>
        <taxon>Trichinellida</taxon>
        <taxon>Trichinellidae</taxon>
        <taxon>Trichinella</taxon>
    </lineage>
</organism>
<accession>A0A0V1FEE0</accession>
<reference evidence="2 3" key="1">
    <citation type="submission" date="2015-01" db="EMBL/GenBank/DDBJ databases">
        <title>Evolution of Trichinella species and genotypes.</title>
        <authorList>
            <person name="Korhonen P.K."/>
            <person name="Edoardo P."/>
            <person name="Giuseppe L.R."/>
            <person name="Gasser R.B."/>
        </authorList>
    </citation>
    <scope>NUCLEOTIDE SEQUENCE [LARGE SCALE GENOMIC DNA]</scope>
    <source>
        <strain evidence="2">ISS470</strain>
    </source>
</reference>
<dbReference type="OrthoDB" id="5919354at2759"/>
<evidence type="ECO:0000313" key="2">
    <source>
        <dbReference type="EMBL" id="KRY84413.1"/>
    </source>
</evidence>
<protein>
    <submittedName>
        <fullName evidence="2">Uncharacterized protein</fullName>
    </submittedName>
</protein>
<evidence type="ECO:0000313" key="3">
    <source>
        <dbReference type="Proteomes" id="UP000054995"/>
    </source>
</evidence>
<dbReference type="AlphaFoldDB" id="A0A0V1FEE0"/>
<dbReference type="Proteomes" id="UP000054995">
    <property type="component" value="Unassembled WGS sequence"/>
</dbReference>
<name>A0A0V1FEE0_TRIPS</name>
<proteinExistence type="predicted"/>
<comment type="caution">
    <text evidence="2">The sequence shown here is derived from an EMBL/GenBank/DDBJ whole genome shotgun (WGS) entry which is preliminary data.</text>
</comment>
<feature type="transmembrane region" description="Helical" evidence="1">
    <location>
        <begin position="38"/>
        <end position="55"/>
    </location>
</feature>